<name>A0A9D2EQ49_9FIRM</name>
<dbReference type="InterPro" id="IPR003667">
    <property type="entry name" value="NqrDE/RnfAE"/>
</dbReference>
<keyword evidence="3 7" id="KW-0812">Transmembrane</keyword>
<gene>
    <name evidence="8" type="ORF">H9811_04740</name>
</gene>
<evidence type="ECO:0000256" key="7">
    <source>
        <dbReference type="SAM" id="Phobius"/>
    </source>
</evidence>
<dbReference type="Pfam" id="PF02508">
    <property type="entry name" value="Rnf-Nqr"/>
    <property type="match status" value="1"/>
</dbReference>
<dbReference type="InterPro" id="IPR050133">
    <property type="entry name" value="NqrDE/RnfAE_oxidrdctase"/>
</dbReference>
<evidence type="ECO:0000313" key="9">
    <source>
        <dbReference type="Proteomes" id="UP000824048"/>
    </source>
</evidence>
<keyword evidence="4" id="KW-1278">Translocase</keyword>
<dbReference type="EMBL" id="DXBP01000031">
    <property type="protein sequence ID" value="HIZ41854.1"/>
    <property type="molecule type" value="Genomic_DNA"/>
</dbReference>
<accession>A0A9D2EQ49</accession>
<keyword evidence="2" id="KW-0813">Transport</keyword>
<reference evidence="8" key="2">
    <citation type="submission" date="2021-04" db="EMBL/GenBank/DDBJ databases">
        <authorList>
            <person name="Gilroy R."/>
        </authorList>
    </citation>
    <scope>NUCLEOTIDE SEQUENCE</scope>
    <source>
        <strain evidence="8">ChiSxjej1B13-11774</strain>
    </source>
</reference>
<dbReference type="PANTHER" id="PTHR30335:SF0">
    <property type="entry name" value="ION-TRANSLOCATING OXIDOREDUCTASE COMPLEX SUBUNIT A"/>
    <property type="match status" value="1"/>
</dbReference>
<feature type="transmembrane region" description="Helical" evidence="7">
    <location>
        <begin position="47"/>
        <end position="68"/>
    </location>
</feature>
<reference evidence="8" key="1">
    <citation type="journal article" date="2021" name="PeerJ">
        <title>Extensive microbial diversity within the chicken gut microbiome revealed by metagenomics and culture.</title>
        <authorList>
            <person name="Gilroy R."/>
            <person name="Ravi A."/>
            <person name="Getino M."/>
            <person name="Pursley I."/>
            <person name="Horton D.L."/>
            <person name="Alikhan N.F."/>
            <person name="Baker D."/>
            <person name="Gharbi K."/>
            <person name="Hall N."/>
            <person name="Watson M."/>
            <person name="Adriaenssens E.M."/>
            <person name="Foster-Nyarko E."/>
            <person name="Jarju S."/>
            <person name="Secka A."/>
            <person name="Antonio M."/>
            <person name="Oren A."/>
            <person name="Chaudhuri R.R."/>
            <person name="La Ragione R."/>
            <person name="Hildebrand F."/>
            <person name="Pallen M.J."/>
        </authorList>
    </citation>
    <scope>NUCLEOTIDE SEQUENCE</scope>
    <source>
        <strain evidence="8">ChiSxjej1B13-11774</strain>
    </source>
</reference>
<feature type="transmembrane region" description="Helical" evidence="7">
    <location>
        <begin position="186"/>
        <end position="205"/>
    </location>
</feature>
<evidence type="ECO:0000256" key="5">
    <source>
        <dbReference type="ARBA" id="ARBA00022989"/>
    </source>
</evidence>
<protein>
    <submittedName>
        <fullName evidence="8">Electron transport complex protein RnfA</fullName>
    </submittedName>
</protein>
<evidence type="ECO:0000256" key="2">
    <source>
        <dbReference type="ARBA" id="ARBA00022448"/>
    </source>
</evidence>
<dbReference type="PANTHER" id="PTHR30335">
    <property type="entry name" value="INTEGRAL MEMBRANE PROTEIN OF SOXR-REDUCING COMPLEX"/>
    <property type="match status" value="1"/>
</dbReference>
<keyword evidence="6 7" id="KW-0472">Membrane</keyword>
<evidence type="ECO:0000313" key="8">
    <source>
        <dbReference type="EMBL" id="HIZ41854.1"/>
    </source>
</evidence>
<feature type="transmembrane region" description="Helical" evidence="7">
    <location>
        <begin position="108"/>
        <end position="128"/>
    </location>
</feature>
<evidence type="ECO:0000256" key="1">
    <source>
        <dbReference type="ARBA" id="ARBA00004127"/>
    </source>
</evidence>
<comment type="subcellular location">
    <subcellularLocation>
        <location evidence="1">Endomembrane system</location>
        <topology evidence="1">Multi-pass membrane protein</topology>
    </subcellularLocation>
</comment>
<feature type="transmembrane region" description="Helical" evidence="7">
    <location>
        <begin position="6"/>
        <end position="35"/>
    </location>
</feature>
<evidence type="ECO:0000256" key="3">
    <source>
        <dbReference type="ARBA" id="ARBA00022692"/>
    </source>
</evidence>
<dbReference type="GO" id="GO:0012505">
    <property type="term" value="C:endomembrane system"/>
    <property type="evidence" value="ECO:0007669"/>
    <property type="project" value="UniProtKB-SubCell"/>
</dbReference>
<dbReference type="GO" id="GO:0005886">
    <property type="term" value="C:plasma membrane"/>
    <property type="evidence" value="ECO:0007669"/>
    <property type="project" value="TreeGrafter"/>
</dbReference>
<comment type="caution">
    <text evidence="8">The sequence shown here is derived from an EMBL/GenBank/DDBJ whole genome shotgun (WGS) entry which is preliminary data.</text>
</comment>
<dbReference type="PIRSF" id="PIRSF006102">
    <property type="entry name" value="NQR_DE"/>
    <property type="match status" value="1"/>
</dbReference>
<keyword evidence="5 7" id="KW-1133">Transmembrane helix</keyword>
<feature type="transmembrane region" description="Helical" evidence="7">
    <location>
        <begin position="140"/>
        <end position="165"/>
    </location>
</feature>
<proteinExistence type="predicted"/>
<dbReference type="AlphaFoldDB" id="A0A9D2EQ49"/>
<dbReference type="Proteomes" id="UP000824048">
    <property type="component" value="Unassembled WGS sequence"/>
</dbReference>
<feature type="transmembrane region" description="Helical" evidence="7">
    <location>
        <begin position="74"/>
        <end position="96"/>
    </location>
</feature>
<sequence>MSSQIATFATIFFSMILVNNYVLVQFLGICPFLGVSKKLDSSVGMGLAVIVVMVIATAVTFPLQIFLLDAFDLGYMQTIIFILVIAVLVQLIEITLKRYVPALYQSLGVYLPLITTNCCVLGVTILAVQDYSAVVETSGFGLAYAEALICAAGAGVGFLVAMLLFCGVRQRVENANPPESFKGLPITLVAAAITSLSFMGFGGLVENIINAIL</sequence>
<organism evidence="8 9">
    <name type="scientific">Candidatus Gemmiger excrementigallinarum</name>
    <dbReference type="NCBI Taxonomy" id="2838609"/>
    <lineage>
        <taxon>Bacteria</taxon>
        <taxon>Bacillati</taxon>
        <taxon>Bacillota</taxon>
        <taxon>Clostridia</taxon>
        <taxon>Eubacteriales</taxon>
        <taxon>Gemmiger</taxon>
    </lineage>
</organism>
<evidence type="ECO:0000256" key="4">
    <source>
        <dbReference type="ARBA" id="ARBA00022967"/>
    </source>
</evidence>
<evidence type="ECO:0000256" key="6">
    <source>
        <dbReference type="ARBA" id="ARBA00023136"/>
    </source>
</evidence>